<feature type="compositionally biased region" description="Low complexity" evidence="1">
    <location>
        <begin position="281"/>
        <end position="290"/>
    </location>
</feature>
<evidence type="ECO:0000256" key="2">
    <source>
        <dbReference type="SAM" id="SignalP"/>
    </source>
</evidence>
<evidence type="ECO:0000313" key="4">
    <source>
        <dbReference type="Proteomes" id="UP000285301"/>
    </source>
</evidence>
<dbReference type="EMBL" id="NCKU01001810">
    <property type="protein sequence ID" value="RWS11188.1"/>
    <property type="molecule type" value="Genomic_DNA"/>
</dbReference>
<dbReference type="AlphaFoldDB" id="A0A443R7D7"/>
<feature type="compositionally biased region" description="Basic residues" evidence="1">
    <location>
        <begin position="261"/>
        <end position="280"/>
    </location>
</feature>
<feature type="compositionally biased region" description="Basic and acidic residues" evidence="1">
    <location>
        <begin position="167"/>
        <end position="177"/>
    </location>
</feature>
<feature type="region of interest" description="Disordered" evidence="1">
    <location>
        <begin position="97"/>
        <end position="298"/>
    </location>
</feature>
<feature type="compositionally biased region" description="Polar residues" evidence="1">
    <location>
        <begin position="214"/>
        <end position="223"/>
    </location>
</feature>
<protein>
    <submittedName>
        <fullName evidence="3">Uncharacterized protein</fullName>
    </submittedName>
</protein>
<keyword evidence="2" id="KW-0732">Signal</keyword>
<proteinExistence type="predicted"/>
<feature type="region of interest" description="Disordered" evidence="1">
    <location>
        <begin position="315"/>
        <end position="376"/>
    </location>
</feature>
<accession>A0A443R7D7</accession>
<reference evidence="3 4" key="1">
    <citation type="journal article" date="2018" name="Gigascience">
        <title>Genomes of trombidid mites reveal novel predicted allergens and laterally-transferred genes associated with secondary metabolism.</title>
        <authorList>
            <person name="Dong X."/>
            <person name="Chaisiri K."/>
            <person name="Xia D."/>
            <person name="Armstrong S.D."/>
            <person name="Fang Y."/>
            <person name="Donnelly M.J."/>
            <person name="Kadowaki T."/>
            <person name="McGarry J.W."/>
            <person name="Darby A.C."/>
            <person name="Makepeace B.L."/>
        </authorList>
    </citation>
    <scope>NUCLEOTIDE SEQUENCE [LARGE SCALE GENOMIC DNA]</scope>
    <source>
        <strain evidence="3">UoL-WK</strain>
    </source>
</reference>
<feature type="chain" id="PRO_5019386356" evidence="2">
    <location>
        <begin position="25"/>
        <end position="442"/>
    </location>
</feature>
<feature type="compositionally biased region" description="Basic residues" evidence="1">
    <location>
        <begin position="321"/>
        <end position="333"/>
    </location>
</feature>
<gene>
    <name evidence="3" type="ORF">B4U79_15179</name>
</gene>
<feature type="signal peptide" evidence="2">
    <location>
        <begin position="1"/>
        <end position="24"/>
    </location>
</feature>
<dbReference type="Proteomes" id="UP000285301">
    <property type="component" value="Unassembled WGS sequence"/>
</dbReference>
<dbReference type="OrthoDB" id="3360904at2759"/>
<name>A0A443R7D7_9ACAR</name>
<evidence type="ECO:0000313" key="3">
    <source>
        <dbReference type="EMBL" id="RWS11188.1"/>
    </source>
</evidence>
<organism evidence="3 4">
    <name type="scientific">Dinothrombium tinctorium</name>
    <dbReference type="NCBI Taxonomy" id="1965070"/>
    <lineage>
        <taxon>Eukaryota</taxon>
        <taxon>Metazoa</taxon>
        <taxon>Ecdysozoa</taxon>
        <taxon>Arthropoda</taxon>
        <taxon>Chelicerata</taxon>
        <taxon>Arachnida</taxon>
        <taxon>Acari</taxon>
        <taxon>Acariformes</taxon>
        <taxon>Trombidiformes</taxon>
        <taxon>Prostigmata</taxon>
        <taxon>Anystina</taxon>
        <taxon>Parasitengona</taxon>
        <taxon>Trombidioidea</taxon>
        <taxon>Trombidiidae</taxon>
        <taxon>Dinothrombium</taxon>
    </lineage>
</organism>
<evidence type="ECO:0000256" key="1">
    <source>
        <dbReference type="SAM" id="MobiDB-lite"/>
    </source>
</evidence>
<feature type="compositionally biased region" description="Pro residues" evidence="1">
    <location>
        <begin position="150"/>
        <end position="165"/>
    </location>
</feature>
<feature type="compositionally biased region" description="Pro residues" evidence="1">
    <location>
        <begin position="191"/>
        <end position="207"/>
    </location>
</feature>
<feature type="compositionally biased region" description="Polar residues" evidence="1">
    <location>
        <begin position="104"/>
        <end position="115"/>
    </location>
</feature>
<sequence>MCKFLLCISTLFSLLALCAPQANARSVQQSLWYAAPSTVPQSATNSQQQFFHSQQQHPKFAQHSSSQVAHQPTVRHFITQPQPQYWYHHTQPTQWPDHLPTTLVDENNQKGSVNNDYDVRPTIESYPSYNEKPLQRPQNVRRPPLRPYLEQPPVPQGPPQSPPLRPYLEKPLQRPKNEQPQVRHHVERPPRPPLRPYLEQPPVPQGPPQAADNRFQTSTSRRQNFLPPISNKENDQNLRDSMLNNDYDLHPTNEPLTPRPNRYRAHNRLNNRRRGRRRFRTTTTTTTTTTTPPPDAEYYDNYYDDDYYDYISTTTTTTTTRRPRRRGGRRRSNFLRQSHATSPMTTPSTISSKMTTTTTTTTTPSTTTKKLSPGYKHRSDGRIIDYMADPNFPYELRGADLTNYPFYIALPEDIDFSCDGRHDGYYANIEHKCQVRVFHAKI</sequence>
<feature type="compositionally biased region" description="Low complexity" evidence="1">
    <location>
        <begin position="341"/>
        <end position="370"/>
    </location>
</feature>
<keyword evidence="4" id="KW-1185">Reference proteome</keyword>
<comment type="caution">
    <text evidence="3">The sequence shown here is derived from an EMBL/GenBank/DDBJ whole genome shotgun (WGS) entry which is preliminary data.</text>
</comment>